<dbReference type="InterPro" id="IPR011010">
    <property type="entry name" value="DNA_brk_join_enz"/>
</dbReference>
<dbReference type="PANTHER" id="PTHR30349">
    <property type="entry name" value="PHAGE INTEGRASE-RELATED"/>
    <property type="match status" value="1"/>
</dbReference>
<evidence type="ECO:0000259" key="4">
    <source>
        <dbReference type="PROSITE" id="PS51898"/>
    </source>
</evidence>
<name>A0A1M6MXG8_9FIRM</name>
<proteinExistence type="inferred from homology"/>
<organism evidence="5 6">
    <name type="scientific">Anaerotignum lactatifermentans DSM 14214</name>
    <dbReference type="NCBI Taxonomy" id="1121323"/>
    <lineage>
        <taxon>Bacteria</taxon>
        <taxon>Bacillati</taxon>
        <taxon>Bacillota</taxon>
        <taxon>Clostridia</taxon>
        <taxon>Lachnospirales</taxon>
        <taxon>Anaerotignaceae</taxon>
        <taxon>Anaerotignum</taxon>
    </lineage>
</organism>
<dbReference type="EMBL" id="FRAH01000008">
    <property type="protein sequence ID" value="SHJ88090.1"/>
    <property type="molecule type" value="Genomic_DNA"/>
</dbReference>
<dbReference type="GO" id="GO:0006310">
    <property type="term" value="P:DNA recombination"/>
    <property type="evidence" value="ECO:0007669"/>
    <property type="project" value="UniProtKB-KW"/>
</dbReference>
<evidence type="ECO:0000256" key="2">
    <source>
        <dbReference type="ARBA" id="ARBA00023125"/>
    </source>
</evidence>
<dbReference type="InterPro" id="IPR013762">
    <property type="entry name" value="Integrase-like_cat_sf"/>
</dbReference>
<evidence type="ECO:0000256" key="1">
    <source>
        <dbReference type="ARBA" id="ARBA00008857"/>
    </source>
</evidence>
<dbReference type="Gene3D" id="1.10.443.10">
    <property type="entry name" value="Intergrase catalytic core"/>
    <property type="match status" value="1"/>
</dbReference>
<evidence type="ECO:0000256" key="3">
    <source>
        <dbReference type="ARBA" id="ARBA00023172"/>
    </source>
</evidence>
<dbReference type="PANTHER" id="PTHR30349:SF41">
    <property type="entry name" value="INTEGRASE_RECOMBINASE PROTEIN MJ0367-RELATED"/>
    <property type="match status" value="1"/>
</dbReference>
<dbReference type="GO" id="GO:0015074">
    <property type="term" value="P:DNA integration"/>
    <property type="evidence" value="ECO:0007669"/>
    <property type="project" value="InterPro"/>
</dbReference>
<gene>
    <name evidence="5" type="ORF">SAMN02745138_00709</name>
</gene>
<dbReference type="GO" id="GO:0003677">
    <property type="term" value="F:DNA binding"/>
    <property type="evidence" value="ECO:0007669"/>
    <property type="project" value="UniProtKB-KW"/>
</dbReference>
<keyword evidence="2" id="KW-0238">DNA-binding</keyword>
<dbReference type="RefSeq" id="WP_072849214.1">
    <property type="nucleotide sequence ID" value="NZ_FRAH01000008.1"/>
</dbReference>
<dbReference type="InterPro" id="IPR002104">
    <property type="entry name" value="Integrase_catalytic"/>
</dbReference>
<comment type="similarity">
    <text evidence="1">Belongs to the 'phage' integrase family.</text>
</comment>
<dbReference type="Proteomes" id="UP000183975">
    <property type="component" value="Unassembled WGS sequence"/>
</dbReference>
<dbReference type="OrthoDB" id="111144at2"/>
<feature type="domain" description="Tyr recombinase" evidence="4">
    <location>
        <begin position="193"/>
        <end position="425"/>
    </location>
</feature>
<protein>
    <submittedName>
        <fullName evidence="5">Site-specific recombinase XerD</fullName>
    </submittedName>
</protein>
<dbReference type="InterPro" id="IPR010998">
    <property type="entry name" value="Integrase_recombinase_N"/>
</dbReference>
<dbReference type="Gene3D" id="1.10.150.130">
    <property type="match status" value="1"/>
</dbReference>
<dbReference type="SUPFAM" id="SSF56349">
    <property type="entry name" value="DNA breaking-rejoining enzymes"/>
    <property type="match status" value="1"/>
</dbReference>
<dbReference type="CDD" id="cd01189">
    <property type="entry name" value="INT_ICEBs1_C_like"/>
    <property type="match status" value="1"/>
</dbReference>
<accession>A0A1M6MXG8</accession>
<keyword evidence="6" id="KW-1185">Reference proteome</keyword>
<dbReference type="PROSITE" id="PS51898">
    <property type="entry name" value="TYR_RECOMBINASE"/>
    <property type="match status" value="1"/>
</dbReference>
<keyword evidence="3" id="KW-0233">DNA recombination</keyword>
<sequence>MAKGSVRKKGKKWYYRFYVEDASGNRVQKEFPGTESKSETESLLRKAMEDYETKMFLAQAKNITLGDMLDMWVEEELKPGSLSDGTVTAYINTVSRIKKHPIGKRKLKTVTSDHLQSYMDLLSFGGTSPDGKTVEALSKGSLGQYSAVLQNSFRFAVFPKRLITFNPMQYVVKRVKDDEYELFTEDGIGDLPIETPTISHEQYLALNELLKKKHNPALLPIQIAYFAGLRIGEVCGLTWQDIDLKEQCLTIRRSMRYDSVRKKTQIGPTKRKKIRTVDFCDTLAAILREAKKEQMLNSIKYGPLYSQNYYRIVKEKNRTYYEVYSLPRTETPPEDYTQVSFVCLRPDGAYEAPATVSSVCRYSRKKIGDMDDFHFHLLRHTYTTNLLSHGAAPKDVQELLGHSDVSTTMNIYAHATREAKRTSARLLDKVVGTA</sequence>
<dbReference type="AlphaFoldDB" id="A0A1M6MXG8"/>
<dbReference type="Pfam" id="PF00589">
    <property type="entry name" value="Phage_integrase"/>
    <property type="match status" value="1"/>
</dbReference>
<dbReference type="InterPro" id="IPR050090">
    <property type="entry name" value="Tyrosine_recombinase_XerCD"/>
</dbReference>
<reference evidence="5 6" key="1">
    <citation type="submission" date="2016-11" db="EMBL/GenBank/DDBJ databases">
        <authorList>
            <person name="Jaros S."/>
            <person name="Januszkiewicz K."/>
            <person name="Wedrychowicz H."/>
        </authorList>
    </citation>
    <scope>NUCLEOTIDE SEQUENCE [LARGE SCALE GENOMIC DNA]</scope>
    <source>
        <strain evidence="5 6">DSM 14214</strain>
    </source>
</reference>
<evidence type="ECO:0000313" key="5">
    <source>
        <dbReference type="EMBL" id="SHJ88090.1"/>
    </source>
</evidence>
<evidence type="ECO:0000313" key="6">
    <source>
        <dbReference type="Proteomes" id="UP000183975"/>
    </source>
</evidence>